<reference evidence="2 3" key="1">
    <citation type="submission" date="2023-07" db="EMBL/GenBank/DDBJ databases">
        <title>Sorghum-associated microbial communities from plants grown in Nebraska, USA.</title>
        <authorList>
            <person name="Schachtman D."/>
        </authorList>
    </citation>
    <scope>NUCLEOTIDE SEQUENCE [LARGE SCALE GENOMIC DNA]</scope>
    <source>
        <strain evidence="2 3">4249</strain>
    </source>
</reference>
<evidence type="ECO:0000313" key="3">
    <source>
        <dbReference type="Proteomes" id="UP001265700"/>
    </source>
</evidence>
<dbReference type="InterPro" id="IPR058248">
    <property type="entry name" value="Lxx211020-like"/>
</dbReference>
<dbReference type="InterPro" id="IPR007410">
    <property type="entry name" value="LpqE-like"/>
</dbReference>
<protein>
    <submittedName>
        <fullName evidence="2">Copper(I)-binding protein</fullName>
    </submittedName>
</protein>
<dbReference type="RefSeq" id="WP_310315647.1">
    <property type="nucleotide sequence ID" value="NZ_JAVDWU010000004.1"/>
</dbReference>
<dbReference type="PANTHER" id="PTHR36302:SF1">
    <property type="entry name" value="COPPER CHAPERONE PCU(A)C"/>
    <property type="match status" value="1"/>
</dbReference>
<evidence type="ECO:0000313" key="2">
    <source>
        <dbReference type="EMBL" id="MDR7150288.1"/>
    </source>
</evidence>
<comment type="caution">
    <text evidence="2">The sequence shown here is derived from an EMBL/GenBank/DDBJ whole genome shotgun (WGS) entry which is preliminary data.</text>
</comment>
<keyword evidence="1" id="KW-0732">Signal</keyword>
<organism evidence="2 3">
    <name type="scientific">Hydrogenophaga palleronii</name>
    <dbReference type="NCBI Taxonomy" id="65655"/>
    <lineage>
        <taxon>Bacteria</taxon>
        <taxon>Pseudomonadati</taxon>
        <taxon>Pseudomonadota</taxon>
        <taxon>Betaproteobacteria</taxon>
        <taxon>Burkholderiales</taxon>
        <taxon>Comamonadaceae</taxon>
        <taxon>Hydrogenophaga</taxon>
    </lineage>
</organism>
<accession>A0ABU1WLY5</accession>
<keyword evidence="3" id="KW-1185">Reference proteome</keyword>
<feature type="chain" id="PRO_5045450104" evidence="1">
    <location>
        <begin position="19"/>
        <end position="157"/>
    </location>
</feature>
<dbReference type="Gene3D" id="2.60.40.1890">
    <property type="entry name" value="PCu(A)C copper chaperone"/>
    <property type="match status" value="1"/>
</dbReference>
<dbReference type="Pfam" id="PF04314">
    <property type="entry name" value="PCuAC"/>
    <property type="match status" value="1"/>
</dbReference>
<dbReference type="EMBL" id="JAVDWU010000004">
    <property type="protein sequence ID" value="MDR7150288.1"/>
    <property type="molecule type" value="Genomic_DNA"/>
</dbReference>
<name>A0ABU1WLY5_9BURK</name>
<dbReference type="Proteomes" id="UP001265700">
    <property type="component" value="Unassembled WGS sequence"/>
</dbReference>
<dbReference type="SUPFAM" id="SSF110087">
    <property type="entry name" value="DR1885-like metal-binding protein"/>
    <property type="match status" value="1"/>
</dbReference>
<sequence>MKKLLIASLLAVTAGAWAQTTVKVEDAWVRGTVATQKASGAFMRLTPSANARLVAVESPVAGVVEIHEMAMENDVMKMRQVPGLDLAAGRTTELKPGGFHVMLMDLKQPLKSGESVPLTLIFEDAAKQRFTQEIKAPVTALGSKSAMPMKPGMDHKH</sequence>
<gene>
    <name evidence="2" type="ORF">J2W49_002246</name>
</gene>
<proteinExistence type="predicted"/>
<dbReference type="InterPro" id="IPR036182">
    <property type="entry name" value="PCuAC_sf"/>
</dbReference>
<dbReference type="PANTHER" id="PTHR36302">
    <property type="entry name" value="BLR7088 PROTEIN"/>
    <property type="match status" value="1"/>
</dbReference>
<feature type="signal peptide" evidence="1">
    <location>
        <begin position="1"/>
        <end position="18"/>
    </location>
</feature>
<evidence type="ECO:0000256" key="1">
    <source>
        <dbReference type="SAM" id="SignalP"/>
    </source>
</evidence>